<feature type="region of interest" description="Disordered" evidence="1">
    <location>
        <begin position="262"/>
        <end position="307"/>
    </location>
</feature>
<dbReference type="PANTHER" id="PTHR34798:SF2">
    <property type="entry name" value="PROTEIN TIME FOR COFFEE"/>
    <property type="match status" value="1"/>
</dbReference>
<feature type="region of interest" description="Disordered" evidence="1">
    <location>
        <begin position="810"/>
        <end position="953"/>
    </location>
</feature>
<feature type="region of interest" description="Disordered" evidence="1">
    <location>
        <begin position="498"/>
        <end position="520"/>
    </location>
</feature>
<feature type="region of interest" description="Disordered" evidence="1">
    <location>
        <begin position="420"/>
        <end position="463"/>
    </location>
</feature>
<name>A0A1D6IHB1_MAIZE</name>
<evidence type="ECO:0000256" key="1">
    <source>
        <dbReference type="SAM" id="MobiDB-lite"/>
    </source>
</evidence>
<feature type="compositionally biased region" description="Basic and acidic residues" evidence="1">
    <location>
        <begin position="107"/>
        <end position="116"/>
    </location>
</feature>
<feature type="compositionally biased region" description="Low complexity" evidence="1">
    <location>
        <begin position="871"/>
        <end position="884"/>
    </location>
</feature>
<reference evidence="2" key="1">
    <citation type="submission" date="2015-12" db="EMBL/GenBank/DDBJ databases">
        <title>Update maize B73 reference genome by single molecule sequencing technologies.</title>
        <authorList>
            <consortium name="Maize Genome Sequencing Project"/>
            <person name="Ware D."/>
        </authorList>
    </citation>
    <scope>NUCLEOTIDE SEQUENCE [LARGE SCALE GENOMIC DNA]</scope>
    <source>
        <tissue evidence="2">Seedling</tissue>
    </source>
</reference>
<feature type="compositionally biased region" description="Low complexity" evidence="1">
    <location>
        <begin position="976"/>
        <end position="993"/>
    </location>
</feature>
<organism evidence="2">
    <name type="scientific">Zea mays</name>
    <name type="common">Maize</name>
    <dbReference type="NCBI Taxonomy" id="4577"/>
    <lineage>
        <taxon>Eukaryota</taxon>
        <taxon>Viridiplantae</taxon>
        <taxon>Streptophyta</taxon>
        <taxon>Embryophyta</taxon>
        <taxon>Tracheophyta</taxon>
        <taxon>Spermatophyta</taxon>
        <taxon>Magnoliopsida</taxon>
        <taxon>Liliopsida</taxon>
        <taxon>Poales</taxon>
        <taxon>Poaceae</taxon>
        <taxon>PACMAD clade</taxon>
        <taxon>Panicoideae</taxon>
        <taxon>Andropogonodae</taxon>
        <taxon>Andropogoneae</taxon>
        <taxon>Tripsacinae</taxon>
        <taxon>Zea</taxon>
    </lineage>
</organism>
<feature type="region of interest" description="Disordered" evidence="1">
    <location>
        <begin position="970"/>
        <end position="1005"/>
    </location>
</feature>
<feature type="compositionally biased region" description="Basic and acidic residues" evidence="1">
    <location>
        <begin position="498"/>
        <end position="514"/>
    </location>
</feature>
<feature type="region of interest" description="Disordered" evidence="1">
    <location>
        <begin position="1027"/>
        <end position="1050"/>
    </location>
</feature>
<feature type="region of interest" description="Disordered" evidence="1">
    <location>
        <begin position="540"/>
        <end position="569"/>
    </location>
</feature>
<dbReference type="ExpressionAtlas" id="A0A1D6IHB1">
    <property type="expression patterns" value="baseline and differential"/>
</dbReference>
<feature type="compositionally biased region" description="Polar residues" evidence="1">
    <location>
        <begin position="1027"/>
        <end position="1044"/>
    </location>
</feature>
<feature type="region of interest" description="Disordered" evidence="1">
    <location>
        <begin position="629"/>
        <end position="737"/>
    </location>
</feature>
<dbReference type="InterPro" id="IPR039317">
    <property type="entry name" value="TIC"/>
</dbReference>
<feature type="compositionally biased region" description="Polar residues" evidence="1">
    <location>
        <begin position="290"/>
        <end position="307"/>
    </location>
</feature>
<feature type="compositionally biased region" description="Polar residues" evidence="1">
    <location>
        <begin position="811"/>
        <end position="831"/>
    </location>
</feature>
<sequence>MAPPPGKLSDDIDGSSDPDADKKGLDSEMDMLGRGNSEKKASERTRRGLDIDLEDQKVRRIPVDEFAPKKLTLQLDLEKPSLGDEKSPSERRQPQPQPQQLQQQKPSKAEIKHEKSAMPAAVTPPMPIPVGGWLGNFPPFGYLSPVPGLSAAGLHHPMDVKPGSSSGLHHSALLPPPTRSKRCATHCYIAQFIQHQQRVAKMNSFWPPTAAAAAAAAANRPPGPFFGARPFSMGVVPPTDAASMLVNPMQGSYPVRAHTPMQEAKAPMATSPFQGSLSKDKTLGNAAGAESSQRKQPPSHETLQSTPLPNMLQAPAFIFPFNQQHAMVAAANAANRAGDAKSSGAGNTLPPSASAHTLATNSGAAAMNLSFANMQPADAQFLAILQNGYPFQVAAHPGGPPYRGMASPGPAVPFFNGHVYSSPMLHPSQQQGAQSQSHQKTQMPNLPSSSQKHQPQQSQGLLGYAPNTNAAAAASNSQNYSSGNQRPVLLPGLVHRQESDKTGQDCPSSDDKPSHSQKSGYEHNFAVPVHLPNFAMMPAAQPAVSQSEKKLSDHQHHQQQQQPQVSRGQGVRIDLASSQPFVMPFGSIGPPGSTPSGLDFSALAQNHAVFQSHQDAARHGYPQLNFAAAQPVQSTQQKPQHQMTGETKTVAGDSSSTPIAGDSERKKSTSHKYSSDSQQHSLSFTRTESKNYVPPFLTGNTNETSSRTLSLIGTESSNAFMGSKPTNSNTPASTAAAASASISQQQQQHLQIAAQGRVQSPQLKASSGRGTPSSTATTTPAATPPNLIMMKNSSLHQQQAKVPMQALYTPGHQSQTSLSSSKVGPSLTNLSTGGGDLSRSSNAPVASGSPSNSVSKSTGGSPPATGNAKGVQQPVQLPSPQQQSAKNSASTSGSRTTPTNHFSMAMPSILGQQPNASPGSNPGSKQHSHTQPASMKQQPFPQGHFFISNTYAPPAPGAGGAAALGLYQKRPGDKTQQQQQQQASHQQSAMSAAGGNNVKALHPSSGGFMHLAAQSAGGMAHTHVSAGQLTFGTMPTPLKPSSDQKPAAGT</sequence>
<dbReference type="EMBL" id="CM007650">
    <property type="protein sequence ID" value="ONM58889.1"/>
    <property type="molecule type" value="Genomic_DNA"/>
</dbReference>
<dbReference type="PANTHER" id="PTHR34798">
    <property type="entry name" value="PROTEIN TIME FOR COFFEE"/>
    <property type="match status" value="1"/>
</dbReference>
<feature type="compositionally biased region" description="Basic and acidic residues" evidence="1">
    <location>
        <begin position="36"/>
        <end position="68"/>
    </location>
</feature>
<feature type="region of interest" description="Disordered" evidence="1">
    <location>
        <begin position="751"/>
        <end position="787"/>
    </location>
</feature>
<feature type="region of interest" description="Disordered" evidence="1">
    <location>
        <begin position="1"/>
        <end position="122"/>
    </location>
</feature>
<evidence type="ECO:0000313" key="2">
    <source>
        <dbReference type="EMBL" id="ONM58889.1"/>
    </source>
</evidence>
<feature type="compositionally biased region" description="Polar residues" evidence="1">
    <location>
        <begin position="910"/>
        <end position="940"/>
    </location>
</feature>
<proteinExistence type="predicted"/>
<dbReference type="AlphaFoldDB" id="A0A1D6IHB1"/>
<feature type="compositionally biased region" description="Polar residues" evidence="1">
    <location>
        <begin position="838"/>
        <end position="860"/>
    </location>
</feature>
<feature type="compositionally biased region" description="Polar residues" evidence="1">
    <location>
        <begin position="671"/>
        <end position="686"/>
    </location>
</feature>
<feature type="compositionally biased region" description="Polar residues" evidence="1">
    <location>
        <begin position="885"/>
        <end position="902"/>
    </location>
</feature>
<accession>A0A1D6IHB1</accession>
<feature type="compositionally biased region" description="Polar residues" evidence="1">
    <location>
        <begin position="631"/>
        <end position="658"/>
    </location>
</feature>
<protein>
    <submittedName>
        <fullName evidence="2">Protein TIME FOR COFFEE</fullName>
    </submittedName>
</protein>
<feature type="compositionally biased region" description="Low complexity" evidence="1">
    <location>
        <begin position="765"/>
        <end position="785"/>
    </location>
</feature>
<feature type="compositionally biased region" description="Basic and acidic residues" evidence="1">
    <location>
        <begin position="547"/>
        <end position="556"/>
    </location>
</feature>
<gene>
    <name evidence="2" type="ORF">ZEAMMB73_Zm00001d021858</name>
</gene>
<dbReference type="GO" id="GO:0042752">
    <property type="term" value="P:regulation of circadian rhythm"/>
    <property type="evidence" value="ECO:0007669"/>
    <property type="project" value="InterPro"/>
</dbReference>
<feature type="compositionally biased region" description="Low complexity" evidence="1">
    <location>
        <begin position="428"/>
        <end position="463"/>
    </location>
</feature>
<feature type="compositionally biased region" description="Basic and acidic residues" evidence="1">
    <location>
        <begin position="76"/>
        <end position="93"/>
    </location>
</feature>
<feature type="compositionally biased region" description="Polar residues" evidence="1">
    <location>
        <begin position="698"/>
        <end position="731"/>
    </location>
</feature>